<name>A0A7G9Z5Q0_9EURY</name>
<dbReference type="AlphaFoldDB" id="A0A7G9Z5Q0"/>
<accession>A0A7G9Z5Q0</accession>
<gene>
    <name evidence="1" type="ORF">BJEEAEJC_00027</name>
</gene>
<proteinExistence type="predicted"/>
<protein>
    <submittedName>
        <fullName evidence="1">Uncharacterized protein</fullName>
    </submittedName>
</protein>
<evidence type="ECO:0000313" key="1">
    <source>
        <dbReference type="EMBL" id="QNO55584.1"/>
    </source>
</evidence>
<reference evidence="1" key="1">
    <citation type="submission" date="2020-06" db="EMBL/GenBank/DDBJ databases">
        <title>Unique genomic features of the anaerobic methanotrophic archaea.</title>
        <authorList>
            <person name="Chadwick G.L."/>
            <person name="Skennerton C.T."/>
            <person name="Laso-Perez R."/>
            <person name="Leu A.O."/>
            <person name="Speth D.R."/>
            <person name="Yu H."/>
            <person name="Morgan-Lang C."/>
            <person name="Hatzenpichler R."/>
            <person name="Goudeau D."/>
            <person name="Malmstrom R."/>
            <person name="Brazelton W.J."/>
            <person name="Woyke T."/>
            <person name="Hallam S.J."/>
            <person name="Tyson G.W."/>
            <person name="Wegener G."/>
            <person name="Boetius A."/>
            <person name="Orphan V."/>
        </authorList>
    </citation>
    <scope>NUCLEOTIDE SEQUENCE</scope>
</reference>
<dbReference type="EMBL" id="MT631622">
    <property type="protein sequence ID" value="QNO55584.1"/>
    <property type="molecule type" value="Genomic_DNA"/>
</dbReference>
<organism evidence="1">
    <name type="scientific">Candidatus Methanophaga sp. ANME-1 ERB7</name>
    <dbReference type="NCBI Taxonomy" id="2759913"/>
    <lineage>
        <taxon>Archaea</taxon>
        <taxon>Methanobacteriati</taxon>
        <taxon>Methanobacteriota</taxon>
        <taxon>Stenosarchaea group</taxon>
        <taxon>Methanomicrobia</taxon>
        <taxon>Candidatus Methanophagales</taxon>
        <taxon>Candidatus Methanophagaceae</taxon>
        <taxon>Candidatus Methanophaga</taxon>
    </lineage>
</organism>
<sequence>MIREGGNGMKGERGCTRIHSGVAWLGPNKLKKEYIDLVRVE</sequence>